<reference evidence="2 3" key="1">
    <citation type="submission" date="2008-02" db="EMBL/GenBank/DDBJ databases">
        <title>Complete sequence of Shewanella woodyi ATCC 51908.</title>
        <authorList>
            <consortium name="US DOE Joint Genome Institute"/>
            <person name="Copeland A."/>
            <person name="Lucas S."/>
            <person name="Lapidus A."/>
            <person name="Glavina del Rio T."/>
            <person name="Dalin E."/>
            <person name="Tice H."/>
            <person name="Bruce D."/>
            <person name="Goodwin L."/>
            <person name="Pitluck S."/>
            <person name="Sims D."/>
            <person name="Brettin T."/>
            <person name="Detter J.C."/>
            <person name="Han C."/>
            <person name="Kuske C.R."/>
            <person name="Schmutz J."/>
            <person name="Larimer F."/>
            <person name="Land M."/>
            <person name="Hauser L."/>
            <person name="Kyrpides N."/>
            <person name="Lykidis A."/>
            <person name="Zhao J.-S."/>
            <person name="Richardson P."/>
        </authorList>
    </citation>
    <scope>NUCLEOTIDE SEQUENCE [LARGE SCALE GENOMIC DNA]</scope>
    <source>
        <strain evidence="3">ATCC 51908 / MS32</strain>
    </source>
</reference>
<feature type="signal peptide" evidence="1">
    <location>
        <begin position="1"/>
        <end position="21"/>
    </location>
</feature>
<dbReference type="PANTHER" id="PTHR12110:SF41">
    <property type="entry name" value="INOSOSE DEHYDRATASE"/>
    <property type="match status" value="1"/>
</dbReference>
<dbReference type="eggNOG" id="COG1082">
    <property type="taxonomic scope" value="Bacteria"/>
</dbReference>
<keyword evidence="3" id="KW-1185">Reference proteome</keyword>
<dbReference type="PANTHER" id="PTHR12110">
    <property type="entry name" value="HYDROXYPYRUVATE ISOMERASE"/>
    <property type="match status" value="1"/>
</dbReference>
<evidence type="ECO:0000256" key="1">
    <source>
        <dbReference type="SAM" id="SignalP"/>
    </source>
</evidence>
<keyword evidence="2" id="KW-0413">Isomerase</keyword>
<dbReference type="Gene3D" id="3.20.20.150">
    <property type="entry name" value="Divalent-metal-dependent TIM barrel enzymes"/>
    <property type="match status" value="1"/>
</dbReference>
<organism evidence="2 3">
    <name type="scientific">Shewanella woodyi (strain ATCC 51908 / MS32)</name>
    <dbReference type="NCBI Taxonomy" id="392500"/>
    <lineage>
        <taxon>Bacteria</taxon>
        <taxon>Pseudomonadati</taxon>
        <taxon>Pseudomonadota</taxon>
        <taxon>Gammaproteobacteria</taxon>
        <taxon>Alteromonadales</taxon>
        <taxon>Shewanellaceae</taxon>
        <taxon>Shewanella</taxon>
    </lineage>
</organism>
<feature type="chain" id="PRO_5002766922" evidence="1">
    <location>
        <begin position="22"/>
        <end position="284"/>
    </location>
</feature>
<keyword evidence="1" id="KW-0732">Signal</keyword>
<dbReference type="SUPFAM" id="SSF51658">
    <property type="entry name" value="Xylose isomerase-like"/>
    <property type="match status" value="1"/>
</dbReference>
<dbReference type="HOGENOM" id="CLU_059523_1_2_6"/>
<accession>B1KP95</accession>
<dbReference type="EMBL" id="CP000961">
    <property type="protein sequence ID" value="ACA84665.1"/>
    <property type="molecule type" value="Genomic_DNA"/>
</dbReference>
<gene>
    <name evidence="2" type="ordered locus">Swoo_0365</name>
</gene>
<dbReference type="STRING" id="392500.Swoo_0365"/>
<dbReference type="InterPro" id="IPR050312">
    <property type="entry name" value="IolE/XylAMocC-like"/>
</dbReference>
<evidence type="ECO:0000313" key="3">
    <source>
        <dbReference type="Proteomes" id="UP000002168"/>
    </source>
</evidence>
<dbReference type="GO" id="GO:0016853">
    <property type="term" value="F:isomerase activity"/>
    <property type="evidence" value="ECO:0007669"/>
    <property type="project" value="UniProtKB-KW"/>
</dbReference>
<name>B1KP95_SHEWM</name>
<sequence precursor="true">MKAVLTSLIGFLMVISTTSMAHEAYSLTPPKVSVQLWSVKDQLKDDFEATVEALAQMGFDGVEFAGDFGPFNEDANGLRLYLDSLGMVASGAHVSFEQLNDENFTETVAFYQALGAKVLIVGWDKRAWDPKGIDFVVNELNRISLKLKPLGIKFGFHNHEHEFNGFKGTTFWDYLAKNTMQDVVLQQDVGWTTYAGRDPIEYVKRYPGRTITTHYKVKLPEGVEGKLPIIGQDTIDWLALTKANIAVGGTQWLVVEQEEYPNGLTPLQAVEKSKLGLDNILKQL</sequence>
<dbReference type="Proteomes" id="UP000002168">
    <property type="component" value="Chromosome"/>
</dbReference>
<proteinExistence type="predicted"/>
<dbReference type="KEGG" id="swd:Swoo_0365"/>
<protein>
    <submittedName>
        <fullName evidence="2">Xylose isomerase domain protein TIM barrel</fullName>
    </submittedName>
</protein>
<dbReference type="InterPro" id="IPR036237">
    <property type="entry name" value="Xyl_isomerase-like_sf"/>
</dbReference>
<dbReference type="AlphaFoldDB" id="B1KP95"/>
<evidence type="ECO:0000313" key="2">
    <source>
        <dbReference type="EMBL" id="ACA84665.1"/>
    </source>
</evidence>